<evidence type="ECO:0000259" key="1">
    <source>
        <dbReference type="Pfam" id="PF13622"/>
    </source>
</evidence>
<keyword evidence="3" id="KW-1185">Reference proteome</keyword>
<gene>
    <name evidence="2" type="ORF">CC1G_13202</name>
</gene>
<dbReference type="STRING" id="240176.A8PG95"/>
<reference evidence="2 3" key="1">
    <citation type="journal article" date="2010" name="Proc. Natl. Acad. Sci. U.S.A.">
        <title>Insights into evolution of multicellular fungi from the assembled chromosomes of the mushroom Coprinopsis cinerea (Coprinus cinereus).</title>
        <authorList>
            <person name="Stajich J.E."/>
            <person name="Wilke S.K."/>
            <person name="Ahren D."/>
            <person name="Au C.H."/>
            <person name="Birren B.W."/>
            <person name="Borodovsky M."/>
            <person name="Burns C."/>
            <person name="Canback B."/>
            <person name="Casselton L.A."/>
            <person name="Cheng C.K."/>
            <person name="Deng J."/>
            <person name="Dietrich F.S."/>
            <person name="Fargo D.C."/>
            <person name="Farman M.L."/>
            <person name="Gathman A.C."/>
            <person name="Goldberg J."/>
            <person name="Guigo R."/>
            <person name="Hoegger P.J."/>
            <person name="Hooker J.B."/>
            <person name="Huggins A."/>
            <person name="James T.Y."/>
            <person name="Kamada T."/>
            <person name="Kilaru S."/>
            <person name="Kodira C."/>
            <person name="Kues U."/>
            <person name="Kupfer D."/>
            <person name="Kwan H.S."/>
            <person name="Lomsadze A."/>
            <person name="Li W."/>
            <person name="Lilly W.W."/>
            <person name="Ma L.J."/>
            <person name="Mackey A.J."/>
            <person name="Manning G."/>
            <person name="Martin F."/>
            <person name="Muraguchi H."/>
            <person name="Natvig D.O."/>
            <person name="Palmerini H."/>
            <person name="Ramesh M.A."/>
            <person name="Rehmeyer C.J."/>
            <person name="Roe B.A."/>
            <person name="Shenoy N."/>
            <person name="Stanke M."/>
            <person name="Ter-Hovhannisyan V."/>
            <person name="Tunlid A."/>
            <person name="Velagapudi R."/>
            <person name="Vision T.J."/>
            <person name="Zeng Q."/>
            <person name="Zolan M.E."/>
            <person name="Pukkila P.J."/>
        </authorList>
    </citation>
    <scope>NUCLEOTIDE SEQUENCE [LARGE SCALE GENOMIC DNA]</scope>
    <source>
        <strain evidence="3">Okayama-7 / 130 / ATCC MYA-4618 / FGSC 9003</strain>
    </source>
</reference>
<dbReference type="InterPro" id="IPR029069">
    <property type="entry name" value="HotDog_dom_sf"/>
</dbReference>
<dbReference type="OMA" id="HETYLEV"/>
<dbReference type="PANTHER" id="PTHR38110:SF1">
    <property type="entry name" value="THIOESTERASE DOMAIN-CONTAINING PROTEIN"/>
    <property type="match status" value="1"/>
</dbReference>
<dbReference type="eggNOG" id="ENOG502S4FF">
    <property type="taxonomic scope" value="Eukaryota"/>
</dbReference>
<protein>
    <recommendedName>
        <fullName evidence="1">Acyl-CoA thioesterase-like N-terminal HotDog domain-containing protein</fullName>
    </recommendedName>
</protein>
<accession>A8PG95</accession>
<dbReference type="VEuPathDB" id="FungiDB:CC1G_13202"/>
<sequence>MAPFNQAVTVHRKGPQDAANFEGRTVDYEGIMDPTWNIGNVPCGGYSLALILEACIQHQEKTEHIDPLHISSHFLKPTTSALPFLVRVRTVKTGKTITNLLADLIQGDALRITAHAMFGLNGPLSEGDFVLQPPSPYARRLPLYSHPSQAKHTPMFGVWRTNQQVSWAHDTATLEKNQPGHPNRTNSETVGGGGTEWAAWFQFEQPTEKLSNVYIPLLVDMFMNTRSLLPLGEGGTEDAAHWAPTMTLAVDFKFPVRNLTPHHSSKTVGLYSSGRFVNHPQSRHDIYVEVWSAPSKIGEGAPEEGWRDKQICLAIATQMALTLPMAVNLKNAERNHQSLKAAKL</sequence>
<evidence type="ECO:0000313" key="2">
    <source>
        <dbReference type="EMBL" id="EAU80644.1"/>
    </source>
</evidence>
<name>A8PG95_COPC7</name>
<dbReference type="RefSeq" id="XP_001841172.1">
    <property type="nucleotide sequence ID" value="XM_001841120.2"/>
</dbReference>
<dbReference type="PANTHER" id="PTHR38110">
    <property type="entry name" value="CHROMOSOME 23, WHOLE GENOME SHOTGUN SEQUENCE"/>
    <property type="match status" value="1"/>
</dbReference>
<proteinExistence type="predicted"/>
<dbReference type="InterPro" id="IPR042171">
    <property type="entry name" value="Acyl-CoA_hotdog"/>
</dbReference>
<dbReference type="SUPFAM" id="SSF54637">
    <property type="entry name" value="Thioesterase/thiol ester dehydrase-isomerase"/>
    <property type="match status" value="1"/>
</dbReference>
<dbReference type="AlphaFoldDB" id="A8PG95"/>
<dbReference type="InterPro" id="IPR049449">
    <property type="entry name" value="TesB_ACOT8-like_N"/>
</dbReference>
<dbReference type="Gene3D" id="2.40.160.210">
    <property type="entry name" value="Acyl-CoA thioesterase, double hotdog domain"/>
    <property type="match status" value="1"/>
</dbReference>
<dbReference type="KEGG" id="cci:CC1G_13202"/>
<feature type="domain" description="Acyl-CoA thioesterase-like N-terminal HotDog" evidence="1">
    <location>
        <begin position="33"/>
        <end position="119"/>
    </location>
</feature>
<comment type="caution">
    <text evidence="2">The sequence shown here is derived from an EMBL/GenBank/DDBJ whole genome shotgun (WGS) entry which is preliminary data.</text>
</comment>
<evidence type="ECO:0000313" key="3">
    <source>
        <dbReference type="Proteomes" id="UP000001861"/>
    </source>
</evidence>
<dbReference type="OrthoDB" id="2532955at2759"/>
<dbReference type="GeneID" id="6017850"/>
<dbReference type="Proteomes" id="UP000001861">
    <property type="component" value="Unassembled WGS sequence"/>
</dbReference>
<organism evidence="2 3">
    <name type="scientific">Coprinopsis cinerea (strain Okayama-7 / 130 / ATCC MYA-4618 / FGSC 9003)</name>
    <name type="common">Inky cap fungus</name>
    <name type="synonym">Hormographiella aspergillata</name>
    <dbReference type="NCBI Taxonomy" id="240176"/>
    <lineage>
        <taxon>Eukaryota</taxon>
        <taxon>Fungi</taxon>
        <taxon>Dikarya</taxon>
        <taxon>Basidiomycota</taxon>
        <taxon>Agaricomycotina</taxon>
        <taxon>Agaricomycetes</taxon>
        <taxon>Agaricomycetidae</taxon>
        <taxon>Agaricales</taxon>
        <taxon>Agaricineae</taxon>
        <taxon>Psathyrellaceae</taxon>
        <taxon>Coprinopsis</taxon>
    </lineage>
</organism>
<dbReference type="InterPro" id="IPR052389">
    <property type="entry name" value="Sec_Metab_Biosynth-Assoc"/>
</dbReference>
<dbReference type="InParanoid" id="A8PG95"/>
<dbReference type="EMBL" id="AACS02000002">
    <property type="protein sequence ID" value="EAU80644.1"/>
    <property type="molecule type" value="Genomic_DNA"/>
</dbReference>
<dbReference type="Pfam" id="PF13622">
    <property type="entry name" value="4HBT_3"/>
    <property type="match status" value="1"/>
</dbReference>